<evidence type="ECO:0000256" key="4">
    <source>
        <dbReference type="ARBA" id="ARBA00022823"/>
    </source>
</evidence>
<dbReference type="InterPro" id="IPR004167">
    <property type="entry name" value="PSBD"/>
</dbReference>
<dbReference type="InterPro" id="IPR001078">
    <property type="entry name" value="2-oxoacid_DH_actylTfrase"/>
</dbReference>
<feature type="domain" description="Lipoyl-binding" evidence="8">
    <location>
        <begin position="2"/>
        <end position="77"/>
    </location>
</feature>
<gene>
    <name evidence="10" type="ORF">AVL63_00350</name>
</gene>
<feature type="compositionally biased region" description="Basic and acidic residues" evidence="7">
    <location>
        <begin position="135"/>
        <end position="150"/>
    </location>
</feature>
<dbReference type="Gene3D" id="3.30.559.10">
    <property type="entry name" value="Chloramphenicol acetyltransferase-like domain"/>
    <property type="match status" value="1"/>
</dbReference>
<feature type="domain" description="Peripheral subunit-binding (PSBD)" evidence="9">
    <location>
        <begin position="212"/>
        <end position="249"/>
    </location>
</feature>
<evidence type="ECO:0000259" key="8">
    <source>
        <dbReference type="PROSITE" id="PS50968"/>
    </source>
</evidence>
<keyword evidence="11" id="KW-1185">Reference proteome</keyword>
<organism evidence="10 11">
    <name type="scientific">Nesterenkonia jeotgali</name>
    <dbReference type="NCBI Taxonomy" id="317018"/>
    <lineage>
        <taxon>Bacteria</taxon>
        <taxon>Bacillati</taxon>
        <taxon>Actinomycetota</taxon>
        <taxon>Actinomycetes</taxon>
        <taxon>Micrococcales</taxon>
        <taxon>Micrococcaceae</taxon>
        <taxon>Nesterenkonia</taxon>
    </lineage>
</organism>
<feature type="region of interest" description="Disordered" evidence="7">
    <location>
        <begin position="80"/>
        <end position="181"/>
    </location>
</feature>
<dbReference type="InterPro" id="IPR023213">
    <property type="entry name" value="CAT-like_dom_sf"/>
</dbReference>
<dbReference type="STRING" id="317018.AVL63_00350"/>
<dbReference type="PROSITE" id="PS50968">
    <property type="entry name" value="BIOTINYL_LIPOYL"/>
    <property type="match status" value="1"/>
</dbReference>
<dbReference type="InterPro" id="IPR036625">
    <property type="entry name" value="E3-bd_dom_sf"/>
</dbReference>
<dbReference type="AlphaFoldDB" id="A0A0W8IF03"/>
<evidence type="ECO:0000256" key="3">
    <source>
        <dbReference type="ARBA" id="ARBA00022679"/>
    </source>
</evidence>
<reference evidence="11" key="1">
    <citation type="submission" date="2015-12" db="EMBL/GenBank/DDBJ databases">
        <authorList>
            <person name="Nair G.R."/>
            <person name="Kaur G."/>
            <person name="Mayilraj S."/>
        </authorList>
    </citation>
    <scope>NUCLEOTIDE SEQUENCE [LARGE SCALE GENOMIC DNA]</scope>
    <source>
        <strain evidence="11">CD08_7</strain>
    </source>
</reference>
<evidence type="ECO:0000313" key="11">
    <source>
        <dbReference type="Proteomes" id="UP000054023"/>
    </source>
</evidence>
<comment type="cofactor">
    <cofactor evidence="1 6">
        <name>(R)-lipoate</name>
        <dbReference type="ChEBI" id="CHEBI:83088"/>
    </cofactor>
</comment>
<evidence type="ECO:0000256" key="1">
    <source>
        <dbReference type="ARBA" id="ARBA00001938"/>
    </source>
</evidence>
<comment type="caution">
    <text evidence="10">The sequence shown here is derived from an EMBL/GenBank/DDBJ whole genome shotgun (WGS) entry which is preliminary data.</text>
</comment>
<dbReference type="Pfam" id="PF00364">
    <property type="entry name" value="Biotin_lipoyl"/>
    <property type="match status" value="1"/>
</dbReference>
<dbReference type="PROSITE" id="PS51826">
    <property type="entry name" value="PSBD"/>
    <property type="match status" value="1"/>
</dbReference>
<name>A0A0W8IF03_9MICC</name>
<keyword evidence="4 6" id="KW-0450">Lipoyl</keyword>
<evidence type="ECO:0000256" key="7">
    <source>
        <dbReference type="SAM" id="MobiDB-lite"/>
    </source>
</evidence>
<evidence type="ECO:0000256" key="2">
    <source>
        <dbReference type="ARBA" id="ARBA00007317"/>
    </source>
</evidence>
<dbReference type="InterPro" id="IPR000089">
    <property type="entry name" value="Biotin_lipoyl"/>
</dbReference>
<dbReference type="GO" id="GO:0016407">
    <property type="term" value="F:acetyltransferase activity"/>
    <property type="evidence" value="ECO:0007669"/>
    <property type="project" value="TreeGrafter"/>
</dbReference>
<dbReference type="Pfam" id="PF02817">
    <property type="entry name" value="E3_binding"/>
    <property type="match status" value="1"/>
</dbReference>
<dbReference type="Pfam" id="PF00198">
    <property type="entry name" value="2-oxoacid_dh"/>
    <property type="match status" value="1"/>
</dbReference>
<dbReference type="SUPFAM" id="SSF51230">
    <property type="entry name" value="Single hybrid motif"/>
    <property type="match status" value="1"/>
</dbReference>
<dbReference type="FunFam" id="3.30.559.10:FF:000007">
    <property type="entry name" value="Dihydrolipoamide acetyltransferase component of pyruvate dehydrogenase complex"/>
    <property type="match status" value="1"/>
</dbReference>
<evidence type="ECO:0000256" key="5">
    <source>
        <dbReference type="ARBA" id="ARBA00023315"/>
    </source>
</evidence>
<dbReference type="InterPro" id="IPR050743">
    <property type="entry name" value="2-oxoacid_DH_E2_comp"/>
</dbReference>
<dbReference type="SUPFAM" id="SSF47005">
    <property type="entry name" value="Peripheral subunit-binding domain of 2-oxo acid dehydrogenase complex"/>
    <property type="match status" value="1"/>
</dbReference>
<feature type="compositionally biased region" description="Basic and acidic residues" evidence="7">
    <location>
        <begin position="241"/>
        <end position="256"/>
    </location>
</feature>
<evidence type="ECO:0000256" key="6">
    <source>
        <dbReference type="RuleBase" id="RU003423"/>
    </source>
</evidence>
<dbReference type="GO" id="GO:0031405">
    <property type="term" value="F:lipoic acid binding"/>
    <property type="evidence" value="ECO:0007669"/>
    <property type="project" value="TreeGrafter"/>
</dbReference>
<dbReference type="RefSeq" id="WP_058888256.1">
    <property type="nucleotide sequence ID" value="NZ_LQBM01000003.1"/>
</dbReference>
<accession>A0A0W8IF03</accession>
<evidence type="ECO:0000259" key="9">
    <source>
        <dbReference type="PROSITE" id="PS51826"/>
    </source>
</evidence>
<dbReference type="Gene3D" id="4.10.320.10">
    <property type="entry name" value="E3-binding domain"/>
    <property type="match status" value="1"/>
</dbReference>
<proteinExistence type="inferred from homology"/>
<dbReference type="GO" id="GO:0005737">
    <property type="term" value="C:cytoplasm"/>
    <property type="evidence" value="ECO:0007669"/>
    <property type="project" value="TreeGrafter"/>
</dbReference>
<evidence type="ECO:0000313" key="10">
    <source>
        <dbReference type="EMBL" id="KUG58572.1"/>
    </source>
</evidence>
<dbReference type="PANTHER" id="PTHR43178:SF5">
    <property type="entry name" value="LIPOAMIDE ACYLTRANSFERASE COMPONENT OF BRANCHED-CHAIN ALPHA-KETO ACID DEHYDROGENASE COMPLEX, MITOCHONDRIAL"/>
    <property type="match status" value="1"/>
</dbReference>
<dbReference type="CDD" id="cd06849">
    <property type="entry name" value="lipoyl_domain"/>
    <property type="match status" value="1"/>
</dbReference>
<dbReference type="Proteomes" id="UP000054023">
    <property type="component" value="Unassembled WGS sequence"/>
</dbReference>
<sequence>MAETFNLPDVGEGLTEAEVVTWRTTVGATVEVNDIVVEIETAKSLVELPVPYAGVVTELLAAEGETIEVGAPLIRIAAEGEETRTDPDSGSAEPDLGSGADSAADSGVPESDEQPAAEEKPGRQRSGRAKKAAAQKREKSERGSSERTDSTPESSSAQNEALVGSGPKADSTARRVRTRSTAPDLIDLEGLEIASPAPAGGAYTDIADIVARASPPVRALAKRLGVAVWELVGSGRNGQITRDDVERQAQQKREQRASGQTPATGAPATSHRKATPAEEGLLYEGPREENIQVRGVRKATARNVTASATTVPHVSVFKEVDVTRTMELRQVLKKDPSYEGLSVSPMLFAAKAIIWAARRNPQVNATWHDTHYTLRNYVNLGVAAATPRGLVVPVIHEAHAFNTRGLAAALTALTIDAREGRTTPGEMRGGTVSITNIGTLGLDSGTPILPPGQASIVALGAVRKKPWVVEGQIVPRDVMVIGGSFDHRLIDGDLAGRFISDVAAVMEQPGLLID</sequence>
<keyword evidence="3 6" id="KW-0808">Transferase</keyword>
<dbReference type="PANTHER" id="PTHR43178">
    <property type="entry name" value="DIHYDROLIPOAMIDE ACETYLTRANSFERASE COMPONENT OF PYRUVATE DEHYDROGENASE COMPLEX"/>
    <property type="match status" value="1"/>
</dbReference>
<dbReference type="EMBL" id="LQBM01000003">
    <property type="protein sequence ID" value="KUG58572.1"/>
    <property type="molecule type" value="Genomic_DNA"/>
</dbReference>
<dbReference type="EC" id="2.3.1.-" evidence="6"/>
<protein>
    <recommendedName>
        <fullName evidence="6">Dihydrolipoamide acetyltransferase component of pyruvate dehydrogenase complex</fullName>
        <ecNumber evidence="6">2.3.1.-</ecNumber>
    </recommendedName>
</protein>
<feature type="region of interest" description="Disordered" evidence="7">
    <location>
        <begin position="240"/>
        <end position="280"/>
    </location>
</feature>
<feature type="compositionally biased region" description="Basic residues" evidence="7">
    <location>
        <begin position="123"/>
        <end position="134"/>
    </location>
</feature>
<dbReference type="OrthoDB" id="9805770at2"/>
<dbReference type="InterPro" id="IPR011053">
    <property type="entry name" value="Single_hybrid_motif"/>
</dbReference>
<comment type="similarity">
    <text evidence="2 6">Belongs to the 2-oxoacid dehydrogenase family.</text>
</comment>
<dbReference type="SUPFAM" id="SSF52777">
    <property type="entry name" value="CoA-dependent acyltransferases"/>
    <property type="match status" value="1"/>
</dbReference>
<dbReference type="Gene3D" id="2.40.50.100">
    <property type="match status" value="1"/>
</dbReference>
<keyword evidence="5 6" id="KW-0012">Acyltransferase</keyword>